<dbReference type="KEGG" id="nfr:ERS450000_01965"/>
<dbReference type="Pfam" id="PF00528">
    <property type="entry name" value="BPD_transp_1"/>
    <property type="match status" value="1"/>
</dbReference>
<evidence type="ECO:0000256" key="4">
    <source>
        <dbReference type="ARBA" id="ARBA00022692"/>
    </source>
</evidence>
<dbReference type="PROSITE" id="PS50928">
    <property type="entry name" value="ABC_TM1"/>
    <property type="match status" value="1"/>
</dbReference>
<comment type="subcellular location">
    <subcellularLocation>
        <location evidence="1 7">Cell membrane</location>
        <topology evidence="1 7">Multi-pass membrane protein</topology>
    </subcellularLocation>
</comment>
<keyword evidence="5 7" id="KW-1133">Transmembrane helix</keyword>
<evidence type="ECO:0000256" key="3">
    <source>
        <dbReference type="ARBA" id="ARBA00022475"/>
    </source>
</evidence>
<keyword evidence="2 7" id="KW-0813">Transport</keyword>
<proteinExistence type="inferred from homology"/>
<dbReference type="EMBL" id="LN868938">
    <property type="protein sequence ID" value="CRY76660.1"/>
    <property type="molecule type" value="Genomic_DNA"/>
</dbReference>
<feature type="transmembrane region" description="Helical" evidence="7">
    <location>
        <begin position="127"/>
        <end position="145"/>
    </location>
</feature>
<evidence type="ECO:0000256" key="2">
    <source>
        <dbReference type="ARBA" id="ARBA00022448"/>
    </source>
</evidence>
<dbReference type="PANTHER" id="PTHR43386">
    <property type="entry name" value="OLIGOPEPTIDE TRANSPORT SYSTEM PERMEASE PROTEIN APPC"/>
    <property type="match status" value="1"/>
</dbReference>
<evidence type="ECO:0000256" key="5">
    <source>
        <dbReference type="ARBA" id="ARBA00022989"/>
    </source>
</evidence>
<feature type="transmembrane region" description="Helical" evidence="7">
    <location>
        <begin position="102"/>
        <end position="121"/>
    </location>
</feature>
<keyword evidence="4 7" id="KW-0812">Transmembrane</keyword>
<comment type="similarity">
    <text evidence="7">Belongs to the binding-protein-dependent transport system permease family.</text>
</comment>
<dbReference type="GO" id="GO:0005886">
    <property type="term" value="C:plasma membrane"/>
    <property type="evidence" value="ECO:0007669"/>
    <property type="project" value="UniProtKB-SubCell"/>
</dbReference>
<evidence type="ECO:0000259" key="8">
    <source>
        <dbReference type="PROSITE" id="PS50928"/>
    </source>
</evidence>
<evidence type="ECO:0000313" key="9">
    <source>
        <dbReference type="EMBL" id="CRY76660.1"/>
    </source>
</evidence>
<sequence>MSPRRALAGTLVAIPVLVALAGPVLADRAPRTRQAPFGPSVWSPFGTDRLGRDVLAAALSGGRTFLLVAVSTVLLAYLVGFLIGVAAAATDRTWLDELLMRPIDVLLCLPSLLIIMVAAIRTRGSEIAIAAAVALALVAPTARFVRMAARSVVHGPVMDALRMQGESRAYRYGRYAAREMARPVAADMALRFTVAVYFLASANFLGLGFDTTSTDWAVSVAANKDALTTAPWAVALPAGLIVALIVGINLLCDDLLADPRTLAVRAAVRTGKSA</sequence>
<organism evidence="9 10">
    <name type="scientific">Nocardia farcinica</name>
    <dbReference type="NCBI Taxonomy" id="37329"/>
    <lineage>
        <taxon>Bacteria</taxon>
        <taxon>Bacillati</taxon>
        <taxon>Actinomycetota</taxon>
        <taxon>Actinomycetes</taxon>
        <taxon>Mycobacteriales</taxon>
        <taxon>Nocardiaceae</taxon>
        <taxon>Nocardia</taxon>
    </lineage>
</organism>
<reference evidence="10" key="1">
    <citation type="submission" date="2015-03" db="EMBL/GenBank/DDBJ databases">
        <authorList>
            <consortium name="Pathogen Informatics"/>
        </authorList>
    </citation>
    <scope>NUCLEOTIDE SEQUENCE [LARGE SCALE GENOMIC DNA]</scope>
    <source>
        <strain evidence="10">NCTC11134</strain>
    </source>
</reference>
<dbReference type="InterPro" id="IPR000515">
    <property type="entry name" value="MetI-like"/>
</dbReference>
<keyword evidence="6 7" id="KW-0472">Membrane</keyword>
<feature type="transmembrane region" description="Helical" evidence="7">
    <location>
        <begin position="229"/>
        <end position="252"/>
    </location>
</feature>
<feature type="domain" description="ABC transmembrane type-1" evidence="8">
    <location>
        <begin position="62"/>
        <end position="252"/>
    </location>
</feature>
<dbReference type="AlphaFoldDB" id="A0A0H5NL65"/>
<keyword evidence="3" id="KW-1003">Cell membrane</keyword>
<accession>A0A0H5NL65</accession>
<evidence type="ECO:0000313" key="10">
    <source>
        <dbReference type="Proteomes" id="UP000057820"/>
    </source>
</evidence>
<name>A0A0H5NL65_NOCFR</name>
<evidence type="ECO:0000256" key="7">
    <source>
        <dbReference type="RuleBase" id="RU363032"/>
    </source>
</evidence>
<dbReference type="RefSeq" id="WP_060592086.1">
    <property type="nucleotide sequence ID" value="NZ_CP031418.1"/>
</dbReference>
<evidence type="ECO:0000256" key="1">
    <source>
        <dbReference type="ARBA" id="ARBA00004651"/>
    </source>
</evidence>
<evidence type="ECO:0000256" key="6">
    <source>
        <dbReference type="ARBA" id="ARBA00023136"/>
    </source>
</evidence>
<protein>
    <submittedName>
        <fullName evidence="9">Probable D,D-dipeptide transport system permease protein ddpC</fullName>
    </submittedName>
</protein>
<dbReference type="PANTHER" id="PTHR43386:SF25">
    <property type="entry name" value="PEPTIDE ABC TRANSPORTER PERMEASE PROTEIN"/>
    <property type="match status" value="1"/>
</dbReference>
<feature type="transmembrane region" description="Helical" evidence="7">
    <location>
        <begin position="65"/>
        <end position="90"/>
    </location>
</feature>
<feature type="transmembrane region" description="Helical" evidence="7">
    <location>
        <begin position="188"/>
        <end position="209"/>
    </location>
</feature>
<gene>
    <name evidence="9" type="primary">ddpC_1</name>
    <name evidence="9" type="ORF">ERS450000_01965</name>
</gene>
<dbReference type="GO" id="GO:0055085">
    <property type="term" value="P:transmembrane transport"/>
    <property type="evidence" value="ECO:0007669"/>
    <property type="project" value="InterPro"/>
</dbReference>
<dbReference type="SUPFAM" id="SSF161098">
    <property type="entry name" value="MetI-like"/>
    <property type="match status" value="1"/>
</dbReference>
<dbReference type="InterPro" id="IPR035906">
    <property type="entry name" value="MetI-like_sf"/>
</dbReference>
<dbReference type="InterPro" id="IPR050366">
    <property type="entry name" value="BP-dependent_transpt_permease"/>
</dbReference>
<dbReference type="Proteomes" id="UP000057820">
    <property type="component" value="Chromosome 1"/>
</dbReference>